<dbReference type="RefSeq" id="WP_187256288.1">
    <property type="nucleotide sequence ID" value="NZ_JBHULF010000014.1"/>
</dbReference>
<comment type="subcellular location">
    <subcellularLocation>
        <location evidence="1 10">Cell outer membrane</location>
        <topology evidence="1 10">Multi-pass membrane protein</topology>
    </subcellularLocation>
</comment>
<dbReference type="Pfam" id="PF07715">
    <property type="entry name" value="Plug"/>
    <property type="match status" value="1"/>
</dbReference>
<sequence>MHKEIRAVASGITVYLRIPAGIAVCLLNLVQAMAQQPPTDTTKKVEELHEVIFSFNKWEQQLNEVPNKITKINRAQVLFRQPQTAADMLAQGGSVFIQKSQLGGGSPMIRGFATNRVLLVMDGVRMNNAIYRSGNLQNVISIDPLALESSEVVFGPGSLIYGSDAIGGVMDFHSLEARFARDEKLLVKGSAMVRHATANQEKTIHADFNLAGRKMSWLSSVSFSSFDDLKMGRHGGQDRYLRTEYVERINGRDSIIKNADPRIQRFTGYDQLNILQKLRFRITDQLQLQYSFTYAGTGTAPRYDRLIQYRSGSLRFAEWNYGPMLWRMHTLHLAHNRKTALYDNARFTASYQNYAESRIDRTRGKTIRNKQAESVNALSFNWDASKTLGKAQLFWGAEYVHNKIGSKGWQTDIQNGTAAPAVSRYPDNSSWFSSGIYGSYKINFRPDWTFSSGIRYSYNGLDADFDKTYIPFPYESANLRDGAVTFNAGMVHRPTDNWQLNGNISTGYRMPNIDDIGKLFESAPGNITVPNPDLEPEYAWNFELGAVFTNPGEYSPENGLRLELNVFHTILDNAIVRRPASLNGMDSILFDGILSRVEALKNAAKATVWGLQAAAQVPVGRYFSARINANYITGRETDDNTDAAENAEKLPLRHAPPFYGNAAMVFTKGKWQLELNSFYNSAISNENLAPSEQSKTDIYALGSDGKPYAPDWYTVNLKTAYRFSKNLQAGLGWENMTNQRYRPYSSGLVAAGSNWIISLRASW</sequence>
<keyword evidence="6 11" id="KW-0798">TonB box</keyword>
<comment type="caution">
    <text evidence="15">The sequence shown here is derived from an EMBL/GenBank/DDBJ whole genome shotgun (WGS) entry which is preliminary data.</text>
</comment>
<evidence type="ECO:0000256" key="3">
    <source>
        <dbReference type="ARBA" id="ARBA00022452"/>
    </source>
</evidence>
<evidence type="ECO:0000256" key="6">
    <source>
        <dbReference type="ARBA" id="ARBA00023077"/>
    </source>
</evidence>
<keyword evidence="4 10" id="KW-0812">Transmembrane</keyword>
<evidence type="ECO:0000259" key="13">
    <source>
        <dbReference type="Pfam" id="PF00593"/>
    </source>
</evidence>
<name>A0ABR7M7F8_9BACT</name>
<accession>A0ABR7M7F8</accession>
<evidence type="ECO:0000256" key="7">
    <source>
        <dbReference type="ARBA" id="ARBA00023136"/>
    </source>
</evidence>
<keyword evidence="7 10" id="KW-0472">Membrane</keyword>
<comment type="similarity">
    <text evidence="10 11">Belongs to the TonB-dependent receptor family.</text>
</comment>
<evidence type="ECO:0008006" key="17">
    <source>
        <dbReference type="Google" id="ProtNLM"/>
    </source>
</evidence>
<evidence type="ECO:0000256" key="11">
    <source>
        <dbReference type="RuleBase" id="RU003357"/>
    </source>
</evidence>
<reference evidence="15 16" key="1">
    <citation type="submission" date="2016-07" db="EMBL/GenBank/DDBJ databases">
        <title>Genome analysis of Flavihumibacter stibioxidans YS-17.</title>
        <authorList>
            <person name="Shi K."/>
            <person name="Han Y."/>
            <person name="Wang G."/>
        </authorList>
    </citation>
    <scope>NUCLEOTIDE SEQUENCE [LARGE SCALE GENOMIC DNA]</scope>
    <source>
        <strain evidence="15 16">YS-17</strain>
    </source>
</reference>
<keyword evidence="8" id="KW-0675">Receptor</keyword>
<dbReference type="PROSITE" id="PS52016">
    <property type="entry name" value="TONB_DEPENDENT_REC_3"/>
    <property type="match status" value="1"/>
</dbReference>
<dbReference type="EMBL" id="MBUA01000012">
    <property type="protein sequence ID" value="MBC6490950.1"/>
    <property type="molecule type" value="Genomic_DNA"/>
</dbReference>
<feature type="domain" description="TonB-dependent receptor plug" evidence="14">
    <location>
        <begin position="62"/>
        <end position="169"/>
    </location>
</feature>
<dbReference type="CDD" id="cd01347">
    <property type="entry name" value="ligand_gated_channel"/>
    <property type="match status" value="1"/>
</dbReference>
<keyword evidence="3 10" id="KW-1134">Transmembrane beta strand</keyword>
<evidence type="ECO:0000313" key="16">
    <source>
        <dbReference type="Proteomes" id="UP000765802"/>
    </source>
</evidence>
<dbReference type="Gene3D" id="2.40.170.20">
    <property type="entry name" value="TonB-dependent receptor, beta-barrel domain"/>
    <property type="match status" value="1"/>
</dbReference>
<protein>
    <recommendedName>
        <fullName evidence="17">Hemoglobin/transferrin/lactoferrin receptor protein</fullName>
    </recommendedName>
</protein>
<dbReference type="PANTHER" id="PTHR30069">
    <property type="entry name" value="TONB-DEPENDENT OUTER MEMBRANE RECEPTOR"/>
    <property type="match status" value="1"/>
</dbReference>
<evidence type="ECO:0000256" key="5">
    <source>
        <dbReference type="ARBA" id="ARBA00022729"/>
    </source>
</evidence>
<evidence type="ECO:0000256" key="2">
    <source>
        <dbReference type="ARBA" id="ARBA00022448"/>
    </source>
</evidence>
<dbReference type="PANTHER" id="PTHR30069:SF29">
    <property type="entry name" value="HEMOGLOBIN AND HEMOGLOBIN-HAPTOGLOBIN-BINDING PROTEIN 1-RELATED"/>
    <property type="match status" value="1"/>
</dbReference>
<keyword evidence="9 10" id="KW-0998">Cell outer membrane</keyword>
<keyword evidence="5" id="KW-0732">Signal</keyword>
<dbReference type="InterPro" id="IPR012910">
    <property type="entry name" value="Plug_dom"/>
</dbReference>
<keyword evidence="12" id="KW-1133">Transmembrane helix</keyword>
<gene>
    <name evidence="15" type="ORF">BC349_07890</name>
</gene>
<evidence type="ECO:0000256" key="9">
    <source>
        <dbReference type="ARBA" id="ARBA00023237"/>
    </source>
</evidence>
<dbReference type="SUPFAM" id="SSF56935">
    <property type="entry name" value="Porins"/>
    <property type="match status" value="1"/>
</dbReference>
<dbReference type="InterPro" id="IPR037066">
    <property type="entry name" value="Plug_dom_sf"/>
</dbReference>
<feature type="transmembrane region" description="Helical" evidence="12">
    <location>
        <begin position="12"/>
        <end position="34"/>
    </location>
</feature>
<keyword evidence="16" id="KW-1185">Reference proteome</keyword>
<evidence type="ECO:0000256" key="8">
    <source>
        <dbReference type="ARBA" id="ARBA00023170"/>
    </source>
</evidence>
<dbReference type="InterPro" id="IPR036942">
    <property type="entry name" value="Beta-barrel_TonB_sf"/>
</dbReference>
<evidence type="ECO:0000256" key="1">
    <source>
        <dbReference type="ARBA" id="ARBA00004571"/>
    </source>
</evidence>
<dbReference type="Gene3D" id="2.170.130.10">
    <property type="entry name" value="TonB-dependent receptor, plug domain"/>
    <property type="match status" value="1"/>
</dbReference>
<dbReference type="InterPro" id="IPR039426">
    <property type="entry name" value="TonB-dep_rcpt-like"/>
</dbReference>
<evidence type="ECO:0000313" key="15">
    <source>
        <dbReference type="EMBL" id="MBC6490950.1"/>
    </source>
</evidence>
<keyword evidence="2 10" id="KW-0813">Transport</keyword>
<evidence type="ECO:0000256" key="4">
    <source>
        <dbReference type="ARBA" id="ARBA00022692"/>
    </source>
</evidence>
<evidence type="ECO:0000259" key="14">
    <source>
        <dbReference type="Pfam" id="PF07715"/>
    </source>
</evidence>
<evidence type="ECO:0000256" key="10">
    <source>
        <dbReference type="PROSITE-ProRule" id="PRU01360"/>
    </source>
</evidence>
<dbReference type="Proteomes" id="UP000765802">
    <property type="component" value="Unassembled WGS sequence"/>
</dbReference>
<dbReference type="Pfam" id="PF00593">
    <property type="entry name" value="TonB_dep_Rec_b-barrel"/>
    <property type="match status" value="1"/>
</dbReference>
<evidence type="ECO:0000256" key="12">
    <source>
        <dbReference type="SAM" id="Phobius"/>
    </source>
</evidence>
<proteinExistence type="inferred from homology"/>
<organism evidence="15 16">
    <name type="scientific">Flavihumibacter stibioxidans</name>
    <dbReference type="NCBI Taxonomy" id="1834163"/>
    <lineage>
        <taxon>Bacteria</taxon>
        <taxon>Pseudomonadati</taxon>
        <taxon>Bacteroidota</taxon>
        <taxon>Chitinophagia</taxon>
        <taxon>Chitinophagales</taxon>
        <taxon>Chitinophagaceae</taxon>
        <taxon>Flavihumibacter</taxon>
    </lineage>
</organism>
<dbReference type="InterPro" id="IPR000531">
    <property type="entry name" value="Beta-barrel_TonB"/>
</dbReference>
<feature type="domain" description="TonB-dependent receptor-like beta-barrel" evidence="13">
    <location>
        <begin position="286"/>
        <end position="735"/>
    </location>
</feature>